<dbReference type="AlphaFoldDB" id="A0A2P5AW67"/>
<dbReference type="OrthoDB" id="684076at2759"/>
<gene>
    <name evidence="1" type="ORF">PanWU01x14_294570</name>
</gene>
<name>A0A2P5AW67_PARAD</name>
<reference evidence="2" key="1">
    <citation type="submission" date="2016-06" db="EMBL/GenBank/DDBJ databases">
        <title>Parallel loss of symbiosis genes in relatives of nitrogen-fixing non-legume Parasponia.</title>
        <authorList>
            <person name="Van Velzen R."/>
            <person name="Holmer R."/>
            <person name="Bu F."/>
            <person name="Rutten L."/>
            <person name="Van Zeijl A."/>
            <person name="Liu W."/>
            <person name="Santuari L."/>
            <person name="Cao Q."/>
            <person name="Sharma T."/>
            <person name="Shen D."/>
            <person name="Roswanjaya Y."/>
            <person name="Wardhani T."/>
            <person name="Kalhor M.S."/>
            <person name="Jansen J."/>
            <person name="Van den Hoogen J."/>
            <person name="Gungor B."/>
            <person name="Hartog M."/>
            <person name="Hontelez J."/>
            <person name="Verver J."/>
            <person name="Yang W.-C."/>
            <person name="Schijlen E."/>
            <person name="Repin R."/>
            <person name="Schilthuizen M."/>
            <person name="Schranz E."/>
            <person name="Heidstra R."/>
            <person name="Miyata K."/>
            <person name="Fedorova E."/>
            <person name="Kohlen W."/>
            <person name="Bisseling T."/>
            <person name="Smit S."/>
            <person name="Geurts R."/>
        </authorList>
    </citation>
    <scope>NUCLEOTIDE SEQUENCE [LARGE SCALE GENOMIC DNA]</scope>
    <source>
        <strain evidence="2">cv. WU1-14</strain>
    </source>
</reference>
<dbReference type="InterPro" id="IPR008480">
    <property type="entry name" value="DUF761_pln"/>
</dbReference>
<keyword evidence="1" id="KW-0251">Elongation factor</keyword>
<comment type="caution">
    <text evidence="1">The sequence shown here is derived from an EMBL/GenBank/DDBJ whole genome shotgun (WGS) entry which is preliminary data.</text>
</comment>
<dbReference type="EMBL" id="JXTB01000432">
    <property type="protein sequence ID" value="PON40766.1"/>
    <property type="molecule type" value="Genomic_DNA"/>
</dbReference>
<evidence type="ECO:0000313" key="1">
    <source>
        <dbReference type="EMBL" id="PON40766.1"/>
    </source>
</evidence>
<proteinExistence type="predicted"/>
<protein>
    <submittedName>
        <fullName evidence="1">Transcription elongation factor</fullName>
    </submittedName>
</protein>
<organism evidence="1 2">
    <name type="scientific">Parasponia andersonii</name>
    <name type="common">Sponia andersonii</name>
    <dbReference type="NCBI Taxonomy" id="3476"/>
    <lineage>
        <taxon>Eukaryota</taxon>
        <taxon>Viridiplantae</taxon>
        <taxon>Streptophyta</taxon>
        <taxon>Embryophyta</taxon>
        <taxon>Tracheophyta</taxon>
        <taxon>Spermatophyta</taxon>
        <taxon>Magnoliopsida</taxon>
        <taxon>eudicotyledons</taxon>
        <taxon>Gunneridae</taxon>
        <taxon>Pentapetalae</taxon>
        <taxon>rosids</taxon>
        <taxon>fabids</taxon>
        <taxon>Rosales</taxon>
        <taxon>Cannabaceae</taxon>
        <taxon>Parasponia</taxon>
    </lineage>
</organism>
<sequence length="197" mass="23018">MKNKASVVLKQIISLLSSLGSKAKSRTNAAKARLIMFSLMKNKKVLMDSLSHKIHNLLGNHHHKDNHDDHGVEEDLSKAIILYNAKSNDNGNFRYSSANSSHLVERYYNYDDEEEEEDKYPDLRHSLFDEFDEDDQDLQGGSVIDMVRNSKEEGEDFKLEDEIDRVADLFITRFHKHMRLQKLESFKRYQEMLQRGL</sequence>
<accession>A0A2P5AW67</accession>
<dbReference type="Proteomes" id="UP000237105">
    <property type="component" value="Unassembled WGS sequence"/>
</dbReference>
<dbReference type="PANTHER" id="PTHR33450">
    <property type="entry name" value="EMB|CAB67623.1-RELATED"/>
    <property type="match status" value="1"/>
</dbReference>
<dbReference type="Pfam" id="PF05553">
    <property type="entry name" value="DUF761"/>
    <property type="match status" value="1"/>
</dbReference>
<keyword evidence="2" id="KW-1185">Reference proteome</keyword>
<dbReference type="STRING" id="3476.A0A2P5AW67"/>
<dbReference type="GO" id="GO:0003746">
    <property type="term" value="F:translation elongation factor activity"/>
    <property type="evidence" value="ECO:0007669"/>
    <property type="project" value="UniProtKB-KW"/>
</dbReference>
<dbReference type="PANTHER" id="PTHR33450:SF31">
    <property type="entry name" value="EMB|CAB67623.1"/>
    <property type="match status" value="1"/>
</dbReference>
<evidence type="ECO:0000313" key="2">
    <source>
        <dbReference type="Proteomes" id="UP000237105"/>
    </source>
</evidence>
<keyword evidence="1" id="KW-0648">Protein biosynthesis</keyword>